<proteinExistence type="predicted"/>
<accession>A0ABT7HL20</accession>
<dbReference type="InterPro" id="IPR003439">
    <property type="entry name" value="ABC_transporter-like_ATP-bd"/>
</dbReference>
<dbReference type="Gene3D" id="3.40.50.300">
    <property type="entry name" value="P-loop containing nucleotide triphosphate hydrolases"/>
    <property type="match status" value="1"/>
</dbReference>
<comment type="subcellular location">
    <subcellularLocation>
        <location evidence="1">Cell membrane</location>
        <topology evidence="1">Peripheral membrane protein</topology>
    </subcellularLocation>
</comment>
<dbReference type="InterPro" id="IPR027417">
    <property type="entry name" value="P-loop_NTPase"/>
</dbReference>
<keyword evidence="2" id="KW-0813">Transport</keyword>
<evidence type="ECO:0000259" key="7">
    <source>
        <dbReference type="PROSITE" id="PS50893"/>
    </source>
</evidence>
<dbReference type="Proteomes" id="UP001225134">
    <property type="component" value="Unassembled WGS sequence"/>
</dbReference>
<dbReference type="PROSITE" id="PS50893">
    <property type="entry name" value="ABC_TRANSPORTER_2"/>
    <property type="match status" value="1"/>
</dbReference>
<dbReference type="RefSeq" id="WP_285152996.1">
    <property type="nucleotide sequence ID" value="NZ_JASSPP010000006.1"/>
</dbReference>
<evidence type="ECO:0000256" key="1">
    <source>
        <dbReference type="ARBA" id="ARBA00004202"/>
    </source>
</evidence>
<dbReference type="Pfam" id="PF00005">
    <property type="entry name" value="ABC_tran"/>
    <property type="match status" value="1"/>
</dbReference>
<evidence type="ECO:0000256" key="6">
    <source>
        <dbReference type="ARBA" id="ARBA00023136"/>
    </source>
</evidence>
<dbReference type="GO" id="GO:0005524">
    <property type="term" value="F:ATP binding"/>
    <property type="evidence" value="ECO:0007669"/>
    <property type="project" value="UniProtKB-KW"/>
</dbReference>
<keyword evidence="6" id="KW-0472">Membrane</keyword>
<dbReference type="SUPFAM" id="SSF52540">
    <property type="entry name" value="P-loop containing nucleoside triphosphate hydrolases"/>
    <property type="match status" value="1"/>
</dbReference>
<keyword evidence="5 8" id="KW-0067">ATP-binding</keyword>
<evidence type="ECO:0000313" key="9">
    <source>
        <dbReference type="Proteomes" id="UP001225134"/>
    </source>
</evidence>
<dbReference type="InterPro" id="IPR003593">
    <property type="entry name" value="AAA+_ATPase"/>
</dbReference>
<evidence type="ECO:0000256" key="3">
    <source>
        <dbReference type="ARBA" id="ARBA00022475"/>
    </source>
</evidence>
<dbReference type="PANTHER" id="PTHR42788:SF7">
    <property type="entry name" value="NITRATE ABC TRANSPORTER ATP-BINDING PROTEIN"/>
    <property type="match status" value="1"/>
</dbReference>
<evidence type="ECO:0000256" key="5">
    <source>
        <dbReference type="ARBA" id="ARBA00022840"/>
    </source>
</evidence>
<gene>
    <name evidence="8" type="ORF">QQA45_04235</name>
</gene>
<dbReference type="InterPro" id="IPR050166">
    <property type="entry name" value="ABC_transporter_ATP-bind"/>
</dbReference>
<feature type="domain" description="ABC transporter" evidence="7">
    <location>
        <begin position="2"/>
        <end position="249"/>
    </location>
</feature>
<keyword evidence="3" id="KW-1003">Cell membrane</keyword>
<organism evidence="8 9">
    <name type="scientific">Sneathia sanguinegens</name>
    <dbReference type="NCBI Taxonomy" id="40543"/>
    <lineage>
        <taxon>Bacteria</taxon>
        <taxon>Fusobacteriati</taxon>
        <taxon>Fusobacteriota</taxon>
        <taxon>Fusobacteriia</taxon>
        <taxon>Fusobacteriales</taxon>
        <taxon>Leptotrichiaceae</taxon>
        <taxon>Sneathia</taxon>
    </lineage>
</organism>
<keyword evidence="9" id="KW-1185">Reference proteome</keyword>
<sequence>MLNLKNIKKTFITELGTEKKVFTNLNLEAKEGDFITIIGSNGAGKSTLLNIINGTIAVDSGTIKLNGIDITNIKSYKRAKWISQVYQDPTLGTSPSMVVLENLSMAMNKGKPFNLSFGLDIKNIPYFNEQLKDLGLGLENQLYTRVGALSGGQRQCLSLLMATLKKPAILLLDEHTAALDPQTSKIILEKTKKIIEKNKLIAFMITHNMQDAIKYGNRLLMFHNGTIIFDIKGKEKEALTVEKLLEMFKQKEIKLSDLSDKDLF</sequence>
<evidence type="ECO:0000313" key="8">
    <source>
        <dbReference type="EMBL" id="MDK9580722.1"/>
    </source>
</evidence>
<dbReference type="PROSITE" id="PS00211">
    <property type="entry name" value="ABC_TRANSPORTER_1"/>
    <property type="match status" value="1"/>
</dbReference>
<name>A0ABT7HL20_9FUSO</name>
<dbReference type="PANTHER" id="PTHR42788">
    <property type="entry name" value="TAURINE IMPORT ATP-BINDING PROTEIN-RELATED"/>
    <property type="match status" value="1"/>
</dbReference>
<evidence type="ECO:0000256" key="4">
    <source>
        <dbReference type="ARBA" id="ARBA00022741"/>
    </source>
</evidence>
<protein>
    <submittedName>
        <fullName evidence="8">ATP-binding cassette domain-containing protein</fullName>
    </submittedName>
</protein>
<dbReference type="SMART" id="SM00382">
    <property type="entry name" value="AAA"/>
    <property type="match status" value="1"/>
</dbReference>
<keyword evidence="4" id="KW-0547">Nucleotide-binding</keyword>
<dbReference type="InterPro" id="IPR017871">
    <property type="entry name" value="ABC_transporter-like_CS"/>
</dbReference>
<comment type="caution">
    <text evidence="8">The sequence shown here is derived from an EMBL/GenBank/DDBJ whole genome shotgun (WGS) entry which is preliminary data.</text>
</comment>
<dbReference type="EMBL" id="JASSPP010000006">
    <property type="protein sequence ID" value="MDK9580722.1"/>
    <property type="molecule type" value="Genomic_DNA"/>
</dbReference>
<reference evidence="8 9" key="1">
    <citation type="submission" date="2023-06" db="EMBL/GenBank/DDBJ databases">
        <title>Antibody response to the Sneathia vaginalis cytopathogenic toxin A during pregnancy.</title>
        <authorList>
            <person name="Mccoy Z.T."/>
            <person name="Serrano M.G."/>
            <person name="Spaine K."/>
            <person name="Edwards D.J."/>
            <person name="Buck G.A."/>
            <person name="Jefferson K."/>
        </authorList>
    </citation>
    <scope>NUCLEOTIDE SEQUENCE [LARGE SCALE GENOMIC DNA]</scope>
    <source>
        <strain evidence="8 9">CCUG 42621</strain>
    </source>
</reference>
<evidence type="ECO:0000256" key="2">
    <source>
        <dbReference type="ARBA" id="ARBA00022448"/>
    </source>
</evidence>